<dbReference type="EMBL" id="LT671858">
    <property type="protein sequence ID" value="SIM64220.1"/>
    <property type="molecule type" value="Genomic_DNA"/>
</dbReference>
<dbReference type="AlphaFoldDB" id="A0A1N5UUP9"/>
<dbReference type="Pfam" id="PF00005">
    <property type="entry name" value="ABC_tran"/>
    <property type="match status" value="1"/>
</dbReference>
<keyword evidence="3" id="KW-0067">ATP-binding</keyword>
<evidence type="ECO:0000256" key="3">
    <source>
        <dbReference type="ARBA" id="ARBA00022840"/>
    </source>
</evidence>
<evidence type="ECO:0000313" key="6">
    <source>
        <dbReference type="Proteomes" id="UP000195607"/>
    </source>
</evidence>
<evidence type="ECO:0000259" key="4">
    <source>
        <dbReference type="PROSITE" id="PS50893"/>
    </source>
</evidence>
<evidence type="ECO:0000256" key="1">
    <source>
        <dbReference type="ARBA" id="ARBA00022448"/>
    </source>
</evidence>
<protein>
    <submittedName>
        <fullName evidence="5">FeCT family ABC transporter ATPase</fullName>
    </submittedName>
</protein>
<dbReference type="GO" id="GO:0005524">
    <property type="term" value="F:ATP binding"/>
    <property type="evidence" value="ECO:0007669"/>
    <property type="project" value="UniProtKB-KW"/>
</dbReference>
<keyword evidence="2" id="KW-0547">Nucleotide-binding</keyword>
<proteinExistence type="predicted"/>
<gene>
    <name evidence="5" type="ORF">CSP5_1114</name>
</gene>
<name>A0A1N5UUP9_9ARCH</name>
<dbReference type="GeneID" id="41588373"/>
<dbReference type="InterPro" id="IPR003439">
    <property type="entry name" value="ABC_transporter-like_ATP-bd"/>
</dbReference>
<dbReference type="CDD" id="cd03214">
    <property type="entry name" value="ABC_Iron-Siderophores_B12_Hemin"/>
    <property type="match status" value="1"/>
</dbReference>
<evidence type="ECO:0000313" key="5">
    <source>
        <dbReference type="EMBL" id="SIM64220.1"/>
    </source>
</evidence>
<dbReference type="PROSITE" id="PS50893">
    <property type="entry name" value="ABC_TRANSPORTER_2"/>
    <property type="match status" value="1"/>
</dbReference>
<dbReference type="RefSeq" id="WP_148689813.1">
    <property type="nucleotide sequence ID" value="NZ_LT671858.1"/>
</dbReference>
<dbReference type="InterPro" id="IPR017871">
    <property type="entry name" value="ABC_transporter-like_CS"/>
</dbReference>
<dbReference type="PANTHER" id="PTHR42734">
    <property type="entry name" value="METAL TRANSPORT SYSTEM ATP-BINDING PROTEIN TM_0124-RELATED"/>
    <property type="match status" value="1"/>
</dbReference>
<evidence type="ECO:0000256" key="2">
    <source>
        <dbReference type="ARBA" id="ARBA00022741"/>
    </source>
</evidence>
<dbReference type="InterPro" id="IPR050153">
    <property type="entry name" value="Metal_Ion_Import_ABC"/>
</dbReference>
<sequence length="262" mass="29109">MLELNDIRFRRGELEIGPVSMELSPGEILSICGKNGSGKTSTLTAISGYIPLIGGSIIVDGDNLRKLKPSVVARKISYVQQEIPDPMGFTVRDVMEISGFTRMGGDEEIVDALKLCGVEKFIDRDFSTLSGGEKRMVSIAGGIYQNADYIMMDEPTSFLDLDKISTLIKILNSLKEKRKGVLLVMHDINLANRISDSILLFREGKVVAFGDKEDVLTIHNLEMAYNAKFAKYSSPEGIRFYPVEMEDFTDFPEEAREGPQHS</sequence>
<feature type="domain" description="ABC transporter" evidence="4">
    <location>
        <begin position="2"/>
        <end position="228"/>
    </location>
</feature>
<dbReference type="SMART" id="SM00382">
    <property type="entry name" value="AAA"/>
    <property type="match status" value="1"/>
</dbReference>
<organism evidence="5 6">
    <name type="scientific">Cuniculiplasma divulgatum</name>
    <dbReference type="NCBI Taxonomy" id="1673428"/>
    <lineage>
        <taxon>Archaea</taxon>
        <taxon>Methanobacteriati</taxon>
        <taxon>Thermoplasmatota</taxon>
        <taxon>Thermoplasmata</taxon>
        <taxon>Thermoplasmatales</taxon>
        <taxon>Cuniculiplasmataceae</taxon>
        <taxon>Cuniculiplasma</taxon>
    </lineage>
</organism>
<dbReference type="PANTHER" id="PTHR42734:SF21">
    <property type="entry name" value="IRON ABC TRANSPORTER, ATP-BINDING PROTEIN"/>
    <property type="match status" value="1"/>
</dbReference>
<keyword evidence="1" id="KW-0813">Transport</keyword>
<dbReference type="Proteomes" id="UP000195607">
    <property type="component" value="Chromosome I"/>
</dbReference>
<dbReference type="GO" id="GO:0016887">
    <property type="term" value="F:ATP hydrolysis activity"/>
    <property type="evidence" value="ECO:0007669"/>
    <property type="project" value="InterPro"/>
</dbReference>
<dbReference type="PROSITE" id="PS00211">
    <property type="entry name" value="ABC_TRANSPORTER_1"/>
    <property type="match status" value="1"/>
</dbReference>
<accession>A0A1N5UUP9</accession>
<dbReference type="InterPro" id="IPR003593">
    <property type="entry name" value="AAA+_ATPase"/>
</dbReference>
<dbReference type="InterPro" id="IPR027417">
    <property type="entry name" value="P-loop_NTPase"/>
</dbReference>
<reference evidence="5 6" key="1">
    <citation type="submission" date="2016-04" db="EMBL/GenBank/DDBJ databases">
        <authorList>
            <person name="Evans L.H."/>
            <person name="Alamgir A."/>
            <person name="Owens N."/>
            <person name="Weber N.D."/>
            <person name="Virtaneva K."/>
            <person name="Barbian K."/>
            <person name="Babar A."/>
            <person name="Rosenke K."/>
        </authorList>
    </citation>
    <scope>NUCLEOTIDE SEQUENCE [LARGE SCALE GENOMIC DNA]</scope>
    <source>
        <strain evidence="6">S5(T) (JCM 30642 \VKM B-2941)</strain>
    </source>
</reference>
<dbReference type="Gene3D" id="3.40.50.300">
    <property type="entry name" value="P-loop containing nucleotide triphosphate hydrolases"/>
    <property type="match status" value="1"/>
</dbReference>
<dbReference type="SUPFAM" id="SSF52540">
    <property type="entry name" value="P-loop containing nucleoside triphosphate hydrolases"/>
    <property type="match status" value="1"/>
</dbReference>